<dbReference type="EMBL" id="GL438816">
    <property type="protein sequence ID" value="EFN68486.1"/>
    <property type="molecule type" value="Genomic_DNA"/>
</dbReference>
<dbReference type="SMART" id="SM00343">
    <property type="entry name" value="ZnF_C2HC"/>
    <property type="match status" value="2"/>
</dbReference>
<dbReference type="AlphaFoldDB" id="E2ADK2"/>
<feature type="non-terminal residue" evidence="3">
    <location>
        <position position="159"/>
    </location>
</feature>
<dbReference type="Pfam" id="PF00098">
    <property type="entry name" value="zf-CCHC"/>
    <property type="match status" value="1"/>
</dbReference>
<sequence>LIIEIPGPDNSKKAEQLRGKLVEVLGESATVSTPVAKGDIRIVGFDESVQAEDITRVVAEMGECDDLALKVSPIRPMRNGLFMAWVQCPLAVAVRVSKLARIRIGWTMARVQLLEAKVIQCFRCWRFGHTMGACQSAADMRGLCFRCGQSGHQVRECKN</sequence>
<name>E2ADK2_CAMFO</name>
<dbReference type="GO" id="GO:0008270">
    <property type="term" value="F:zinc ion binding"/>
    <property type="evidence" value="ECO:0007669"/>
    <property type="project" value="UniProtKB-KW"/>
</dbReference>
<keyword evidence="4" id="KW-1185">Reference proteome</keyword>
<gene>
    <name evidence="3" type="ORF">EAG_06053</name>
</gene>
<accession>E2ADK2</accession>
<dbReference type="InterPro" id="IPR036875">
    <property type="entry name" value="Znf_CCHC_sf"/>
</dbReference>
<dbReference type="Proteomes" id="UP000000311">
    <property type="component" value="Unassembled WGS sequence"/>
</dbReference>
<protein>
    <submittedName>
        <fullName evidence="3">Gag-Pol polyprotein</fullName>
    </submittedName>
</protein>
<proteinExistence type="predicted"/>
<organism evidence="4">
    <name type="scientific">Camponotus floridanus</name>
    <name type="common">Florida carpenter ant</name>
    <dbReference type="NCBI Taxonomy" id="104421"/>
    <lineage>
        <taxon>Eukaryota</taxon>
        <taxon>Metazoa</taxon>
        <taxon>Ecdysozoa</taxon>
        <taxon>Arthropoda</taxon>
        <taxon>Hexapoda</taxon>
        <taxon>Insecta</taxon>
        <taxon>Pterygota</taxon>
        <taxon>Neoptera</taxon>
        <taxon>Endopterygota</taxon>
        <taxon>Hymenoptera</taxon>
        <taxon>Apocrita</taxon>
        <taxon>Aculeata</taxon>
        <taxon>Formicoidea</taxon>
        <taxon>Formicidae</taxon>
        <taxon>Formicinae</taxon>
        <taxon>Camponotus</taxon>
    </lineage>
</organism>
<keyword evidence="1" id="KW-0862">Zinc</keyword>
<dbReference type="GO" id="GO:0003676">
    <property type="term" value="F:nucleic acid binding"/>
    <property type="evidence" value="ECO:0007669"/>
    <property type="project" value="InterPro"/>
</dbReference>
<dbReference type="InterPro" id="IPR001878">
    <property type="entry name" value="Znf_CCHC"/>
</dbReference>
<evidence type="ECO:0000256" key="1">
    <source>
        <dbReference type="PROSITE-ProRule" id="PRU00047"/>
    </source>
</evidence>
<keyword evidence="1" id="KW-0863">Zinc-finger</keyword>
<feature type="domain" description="CCHC-type" evidence="2">
    <location>
        <begin position="144"/>
        <end position="159"/>
    </location>
</feature>
<dbReference type="PROSITE" id="PS50158">
    <property type="entry name" value="ZF_CCHC"/>
    <property type="match status" value="1"/>
</dbReference>
<dbReference type="SUPFAM" id="SSF57756">
    <property type="entry name" value="Retrovirus zinc finger-like domains"/>
    <property type="match status" value="1"/>
</dbReference>
<keyword evidence="1" id="KW-0479">Metal-binding</keyword>
<feature type="non-terminal residue" evidence="3">
    <location>
        <position position="1"/>
    </location>
</feature>
<dbReference type="Gene3D" id="4.10.60.10">
    <property type="entry name" value="Zinc finger, CCHC-type"/>
    <property type="match status" value="1"/>
</dbReference>
<evidence type="ECO:0000259" key="2">
    <source>
        <dbReference type="PROSITE" id="PS50158"/>
    </source>
</evidence>
<dbReference type="InParanoid" id="E2ADK2"/>
<evidence type="ECO:0000313" key="4">
    <source>
        <dbReference type="Proteomes" id="UP000000311"/>
    </source>
</evidence>
<reference evidence="3 4" key="1">
    <citation type="journal article" date="2010" name="Science">
        <title>Genomic comparison of the ants Camponotus floridanus and Harpegnathos saltator.</title>
        <authorList>
            <person name="Bonasio R."/>
            <person name="Zhang G."/>
            <person name="Ye C."/>
            <person name="Mutti N.S."/>
            <person name="Fang X."/>
            <person name="Qin N."/>
            <person name="Donahue G."/>
            <person name="Yang P."/>
            <person name="Li Q."/>
            <person name="Li C."/>
            <person name="Zhang P."/>
            <person name="Huang Z."/>
            <person name="Berger S.L."/>
            <person name="Reinberg D."/>
            <person name="Wang J."/>
            <person name="Liebig J."/>
        </authorList>
    </citation>
    <scope>NUCLEOTIDE SEQUENCE [LARGE SCALE GENOMIC DNA]</scope>
    <source>
        <strain evidence="4">C129</strain>
    </source>
</reference>
<evidence type="ECO:0000313" key="3">
    <source>
        <dbReference type="EMBL" id="EFN68486.1"/>
    </source>
</evidence>